<accession>A0ABU5DSY0</accession>
<dbReference type="Gene3D" id="1.20.120.1760">
    <property type="match status" value="1"/>
</dbReference>
<feature type="transmembrane region" description="Helical" evidence="3">
    <location>
        <begin position="110"/>
        <end position="134"/>
    </location>
</feature>
<keyword evidence="3" id="KW-1133">Transmembrane helix</keyword>
<dbReference type="Proteomes" id="UP001271769">
    <property type="component" value="Unassembled WGS sequence"/>
</dbReference>
<keyword evidence="5" id="KW-1185">Reference proteome</keyword>
<feature type="transmembrane region" description="Helical" evidence="3">
    <location>
        <begin position="81"/>
        <end position="104"/>
    </location>
</feature>
<evidence type="ECO:0000313" key="4">
    <source>
        <dbReference type="EMBL" id="MDY0870471.1"/>
    </source>
</evidence>
<dbReference type="Pfam" id="PF01066">
    <property type="entry name" value="CDP-OH_P_transf"/>
    <property type="match status" value="1"/>
</dbReference>
<sequence length="201" mass="21590">MFDRALRRRIDPSLERLARKAQAAGLTADRVTWIGFGLGLLAIVAIASGAEFWGLVLLGANRLCDGIDGSLARLTRPTDRGAYLDIVLDFIFYAGFVFACAVARPEHAVAAAFLIFSFVGTGTTFLAHAIMAAKRNQSDEVTAGKGIAYLGGFTEGTETIAVFVLMLLFPGAFNWLAWLFGILCWLTTATRIAATLRALPA</sequence>
<feature type="transmembrane region" description="Helical" evidence="3">
    <location>
        <begin position="33"/>
        <end position="60"/>
    </location>
</feature>
<dbReference type="InterPro" id="IPR048254">
    <property type="entry name" value="CDP_ALCOHOL_P_TRANSF_CS"/>
</dbReference>
<protein>
    <submittedName>
        <fullName evidence="4">CDP-alcohol phosphatidyltransferase family protein</fullName>
    </submittedName>
</protein>
<dbReference type="InterPro" id="IPR043130">
    <property type="entry name" value="CDP-OH_PTrfase_TM_dom"/>
</dbReference>
<evidence type="ECO:0000256" key="2">
    <source>
        <dbReference type="RuleBase" id="RU003750"/>
    </source>
</evidence>
<dbReference type="RefSeq" id="WP_320498714.1">
    <property type="nucleotide sequence ID" value="NZ_JAXCLX010000001.1"/>
</dbReference>
<comment type="caution">
    <text evidence="4">The sequence shown here is derived from an EMBL/GenBank/DDBJ whole genome shotgun (WGS) entry which is preliminary data.</text>
</comment>
<dbReference type="PROSITE" id="PS00379">
    <property type="entry name" value="CDP_ALCOHOL_P_TRANSF"/>
    <property type="match status" value="1"/>
</dbReference>
<keyword evidence="1 2" id="KW-0808">Transferase</keyword>
<proteinExistence type="inferred from homology"/>
<comment type="similarity">
    <text evidence="2">Belongs to the CDP-alcohol phosphatidyltransferase class-I family.</text>
</comment>
<keyword evidence="3" id="KW-0472">Membrane</keyword>
<evidence type="ECO:0000256" key="3">
    <source>
        <dbReference type="SAM" id="Phobius"/>
    </source>
</evidence>
<organism evidence="4 5">
    <name type="scientific">Dongia rigui</name>
    <dbReference type="NCBI Taxonomy" id="940149"/>
    <lineage>
        <taxon>Bacteria</taxon>
        <taxon>Pseudomonadati</taxon>
        <taxon>Pseudomonadota</taxon>
        <taxon>Alphaproteobacteria</taxon>
        <taxon>Rhodospirillales</taxon>
        <taxon>Dongiaceae</taxon>
        <taxon>Dongia</taxon>
    </lineage>
</organism>
<dbReference type="InterPro" id="IPR000462">
    <property type="entry name" value="CDP-OH_P_trans"/>
</dbReference>
<evidence type="ECO:0000256" key="1">
    <source>
        <dbReference type="ARBA" id="ARBA00022679"/>
    </source>
</evidence>
<reference evidence="4 5" key="1">
    <citation type="journal article" date="2013" name="Antonie Van Leeuwenhoek">
        <title>Dongia rigui sp. nov., isolated from freshwater of a large wetland in Korea.</title>
        <authorList>
            <person name="Baik K.S."/>
            <person name="Hwang Y.M."/>
            <person name="Choi J.S."/>
            <person name="Kwon J."/>
            <person name="Seong C.N."/>
        </authorList>
    </citation>
    <scope>NUCLEOTIDE SEQUENCE [LARGE SCALE GENOMIC DNA]</scope>
    <source>
        <strain evidence="4 5">04SU4-P</strain>
    </source>
</reference>
<evidence type="ECO:0000313" key="5">
    <source>
        <dbReference type="Proteomes" id="UP001271769"/>
    </source>
</evidence>
<dbReference type="EMBL" id="JAXCLX010000001">
    <property type="protein sequence ID" value="MDY0870471.1"/>
    <property type="molecule type" value="Genomic_DNA"/>
</dbReference>
<name>A0ABU5DSY0_9PROT</name>
<keyword evidence="3" id="KW-0812">Transmembrane</keyword>
<gene>
    <name evidence="4" type="ORF">SMD31_00985</name>
</gene>